<dbReference type="OrthoDB" id="2231510at2"/>
<dbReference type="EMBL" id="VBTE01000015">
    <property type="protein sequence ID" value="TLQ07631.1"/>
    <property type="molecule type" value="Genomic_DNA"/>
</dbReference>
<protein>
    <recommendedName>
        <fullName evidence="4">Phage protein</fullName>
    </recommendedName>
</protein>
<evidence type="ECO:0008006" key="4">
    <source>
        <dbReference type="Google" id="ProtNLM"/>
    </source>
</evidence>
<dbReference type="Proteomes" id="UP000307201">
    <property type="component" value="Unassembled WGS sequence"/>
</dbReference>
<evidence type="ECO:0000313" key="2">
    <source>
        <dbReference type="EMBL" id="TLQ07631.1"/>
    </source>
</evidence>
<name>A0A5R9C463_9LACT</name>
<sequence length="78" mass="8655">MSNGLMKLNGYLFSQLDKLNDEDLIGENLKEEITRSKATTEVAKQIINNGRLVLDAHKYKTGNNGGELPTMLESGEDE</sequence>
<dbReference type="AlphaFoldDB" id="A0A5R9C463"/>
<reference evidence="2 3" key="1">
    <citation type="submission" date="2019-05" db="EMBL/GenBank/DDBJ databases">
        <title>The metagenome of a microbial culture collection derived from dairy environment covers the genomic content of the human microbiome.</title>
        <authorList>
            <person name="Roder T."/>
            <person name="Wuthrich D."/>
            <person name="Sattari Z."/>
            <person name="Von Ah U."/>
            <person name="Bar C."/>
            <person name="Ronchi F."/>
            <person name="Macpherson A.J."/>
            <person name="Ganal-Vonarburg S.C."/>
            <person name="Bruggmann R."/>
            <person name="Vergeres G."/>
        </authorList>
    </citation>
    <scope>NUCLEOTIDE SEQUENCE [LARGE SCALE GENOMIC DNA]</scope>
    <source>
        <strain evidence="2 3">FAM 24235</strain>
    </source>
</reference>
<accession>A0A5R9C463</accession>
<evidence type="ECO:0000256" key="1">
    <source>
        <dbReference type="SAM" id="MobiDB-lite"/>
    </source>
</evidence>
<gene>
    <name evidence="2" type="ORF">FEZ48_06260</name>
</gene>
<evidence type="ECO:0000313" key="3">
    <source>
        <dbReference type="Proteomes" id="UP000307201"/>
    </source>
</evidence>
<comment type="caution">
    <text evidence="2">The sequence shown here is derived from an EMBL/GenBank/DDBJ whole genome shotgun (WGS) entry which is preliminary data.</text>
</comment>
<proteinExistence type="predicted"/>
<organism evidence="2 3">
    <name type="scientific">Marinilactibacillus psychrotolerans</name>
    <dbReference type="NCBI Taxonomy" id="191770"/>
    <lineage>
        <taxon>Bacteria</taxon>
        <taxon>Bacillati</taxon>
        <taxon>Bacillota</taxon>
        <taxon>Bacilli</taxon>
        <taxon>Lactobacillales</taxon>
        <taxon>Carnobacteriaceae</taxon>
        <taxon>Marinilactibacillus</taxon>
    </lineage>
</organism>
<feature type="region of interest" description="Disordered" evidence="1">
    <location>
        <begin position="59"/>
        <end position="78"/>
    </location>
</feature>